<evidence type="ECO:0000256" key="2">
    <source>
        <dbReference type="ARBA" id="ARBA00022576"/>
    </source>
</evidence>
<dbReference type="PANTHER" id="PTHR42790">
    <property type="entry name" value="AMINOTRANSFERASE"/>
    <property type="match status" value="1"/>
</dbReference>
<comment type="caution">
    <text evidence="6">The sequence shown here is derived from an EMBL/GenBank/DDBJ whole genome shotgun (WGS) entry which is preliminary data.</text>
</comment>
<proteinExistence type="predicted"/>
<dbReference type="Pfam" id="PF00155">
    <property type="entry name" value="Aminotran_1_2"/>
    <property type="match status" value="1"/>
</dbReference>
<keyword evidence="4" id="KW-0663">Pyridoxal phosphate</keyword>
<dbReference type="SUPFAM" id="SSF53383">
    <property type="entry name" value="PLP-dependent transferases"/>
    <property type="match status" value="1"/>
</dbReference>
<evidence type="ECO:0000256" key="4">
    <source>
        <dbReference type="ARBA" id="ARBA00022898"/>
    </source>
</evidence>
<keyword evidence="7" id="KW-1185">Reference proteome</keyword>
<dbReference type="Gene3D" id="3.40.640.10">
    <property type="entry name" value="Type I PLP-dependent aspartate aminotransferase-like (Major domain)"/>
    <property type="match status" value="1"/>
</dbReference>
<protein>
    <submittedName>
        <fullName evidence="6">PLP-dependent aminotransferase family protein</fullName>
    </submittedName>
</protein>
<reference evidence="6 7" key="1">
    <citation type="submission" date="2024-05" db="EMBL/GenBank/DDBJ databases">
        <authorList>
            <person name="Liu Q."/>
            <person name="Xin Y.-H."/>
        </authorList>
    </citation>
    <scope>NUCLEOTIDE SEQUENCE [LARGE SCALE GENOMIC DNA]</scope>
    <source>
        <strain evidence="6 7">CGMCC 1.10181</strain>
    </source>
</reference>
<evidence type="ECO:0000256" key="1">
    <source>
        <dbReference type="ARBA" id="ARBA00001933"/>
    </source>
</evidence>
<dbReference type="EMBL" id="JBDIME010000016">
    <property type="protein sequence ID" value="MEN2791351.1"/>
    <property type="molecule type" value="Genomic_DNA"/>
</dbReference>
<dbReference type="Gene3D" id="3.90.1150.10">
    <property type="entry name" value="Aspartate Aminotransferase, domain 1"/>
    <property type="match status" value="1"/>
</dbReference>
<dbReference type="InterPro" id="IPR050859">
    <property type="entry name" value="Class-I_PLP-dep_aminotransf"/>
</dbReference>
<dbReference type="Proteomes" id="UP001419910">
    <property type="component" value="Unassembled WGS sequence"/>
</dbReference>
<keyword evidence="3" id="KW-0808">Transferase</keyword>
<evidence type="ECO:0000313" key="6">
    <source>
        <dbReference type="EMBL" id="MEN2791351.1"/>
    </source>
</evidence>
<evidence type="ECO:0000256" key="3">
    <source>
        <dbReference type="ARBA" id="ARBA00022679"/>
    </source>
</evidence>
<evidence type="ECO:0000259" key="5">
    <source>
        <dbReference type="Pfam" id="PF00155"/>
    </source>
</evidence>
<accession>A0ABU9Y6F1</accession>
<evidence type="ECO:0000313" key="7">
    <source>
        <dbReference type="Proteomes" id="UP001419910"/>
    </source>
</evidence>
<name>A0ABU9Y6F1_9SPHN</name>
<keyword evidence="2 6" id="KW-0032">Aminotransferase</keyword>
<comment type="cofactor">
    <cofactor evidence="1">
        <name>pyridoxal 5'-phosphate</name>
        <dbReference type="ChEBI" id="CHEBI:597326"/>
    </cofactor>
</comment>
<organism evidence="6 7">
    <name type="scientific">Sphingomonas oligophenolica</name>
    <dbReference type="NCBI Taxonomy" id="301154"/>
    <lineage>
        <taxon>Bacteria</taxon>
        <taxon>Pseudomonadati</taxon>
        <taxon>Pseudomonadota</taxon>
        <taxon>Alphaproteobacteria</taxon>
        <taxon>Sphingomonadales</taxon>
        <taxon>Sphingomonadaceae</taxon>
        <taxon>Sphingomonas</taxon>
    </lineage>
</organism>
<dbReference type="InterPro" id="IPR015421">
    <property type="entry name" value="PyrdxlP-dep_Trfase_major"/>
</dbReference>
<dbReference type="RefSeq" id="WP_343892393.1">
    <property type="nucleotide sequence ID" value="NZ_BAAAEH010000059.1"/>
</dbReference>
<dbReference type="InterPro" id="IPR015424">
    <property type="entry name" value="PyrdxlP-dep_Trfase"/>
</dbReference>
<dbReference type="InterPro" id="IPR004839">
    <property type="entry name" value="Aminotransferase_I/II_large"/>
</dbReference>
<dbReference type="PANTHER" id="PTHR42790:SF19">
    <property type="entry name" value="KYNURENINE_ALPHA-AMINOADIPATE AMINOTRANSFERASE, MITOCHONDRIAL"/>
    <property type="match status" value="1"/>
</dbReference>
<feature type="domain" description="Aminotransferase class I/classII large" evidence="5">
    <location>
        <begin position="35"/>
        <end position="394"/>
    </location>
</feature>
<gene>
    <name evidence="6" type="ORF">ABC974_17075</name>
</gene>
<dbReference type="InterPro" id="IPR015422">
    <property type="entry name" value="PyrdxlP-dep_Trfase_small"/>
</dbReference>
<dbReference type="CDD" id="cd00609">
    <property type="entry name" value="AAT_like"/>
    <property type="match status" value="1"/>
</dbReference>
<dbReference type="GO" id="GO:0008483">
    <property type="term" value="F:transaminase activity"/>
    <property type="evidence" value="ECO:0007669"/>
    <property type="project" value="UniProtKB-KW"/>
</dbReference>
<sequence length="413" mass="44917">MPVDNLAVRRPQFSTWLTATNDLTSRFVSAARIPDLINFAGGLPALETFPTDALAALAKELTLQYPQDCLGYGPTDGLPELRDAIADRFTSPILCLSRENVLITTGGTQSLDLLGKVLIEPGEVIAAEFPTYVGAMDAWRPRQPQYREIVFDAGCSDLASAFAGAKLIYTVPNFSNPSGKFLDLPTREEIVAAAHVTGIWLVEDDPYGALQYDGPPLARLIDLSAHRSPGAIYDGPVVYMGSFSKELAPGLRVAWIIAAPEMIRALKAAKQGADLCSPGLNQRIGLAAMQHGLVDEMRPRLITLYRERRDALCAAMERHLSDMFVWDVPIGGMFVWATIDGSRIDTDRLLAAGMDEGVLVGPSSVFFPSDGNNAAIRLNFTFNPVERIEEGVRRLARAVRAVQRSSAESGEVR</sequence>